<protein>
    <submittedName>
        <fullName evidence="3">Alkylhydroperoxidase AhpD core domain protein</fullName>
        <ecNumber evidence="3">1.11.1.7</ecNumber>
    </submittedName>
    <submittedName>
        <fullName evidence="2">Peroxiredoxin</fullName>
        <ecNumber evidence="2 3">1.11.1.15</ecNumber>
    </submittedName>
</protein>
<dbReference type="Proteomes" id="UP000836597">
    <property type="component" value="Chromosome"/>
</dbReference>
<evidence type="ECO:0000313" key="4">
    <source>
        <dbReference type="Proteomes" id="UP001071230"/>
    </source>
</evidence>
<dbReference type="AlphaFoldDB" id="A0A8S0VW17"/>
<dbReference type="InterPro" id="IPR004675">
    <property type="entry name" value="AhpD_core"/>
</dbReference>
<reference evidence="2" key="2">
    <citation type="submission" date="2020-01" db="EMBL/GenBank/DDBJ databases">
        <authorList>
            <person name="Hornung B."/>
        </authorList>
    </citation>
    <scope>NUCLEOTIDE SEQUENCE</scope>
    <source>
        <strain evidence="2">PacBioINE</strain>
    </source>
</reference>
<dbReference type="PANTHER" id="PTHR35446">
    <property type="entry name" value="SI:CH211-175M2.5"/>
    <property type="match status" value="1"/>
</dbReference>
<keyword evidence="2" id="KW-0575">Peroxidase</keyword>
<dbReference type="EMBL" id="CDGJ01000015">
    <property type="protein sequence ID" value="CEJ06089.1"/>
    <property type="molecule type" value="Genomic_DNA"/>
</dbReference>
<reference evidence="3" key="1">
    <citation type="submission" date="2014-11" db="EMBL/GenBank/DDBJ databases">
        <authorList>
            <person name="Hornung B.V."/>
        </authorList>
    </citation>
    <scope>NUCLEOTIDE SEQUENCE</scope>
    <source>
        <strain evidence="3">INE</strain>
    </source>
</reference>
<proteinExistence type="predicted"/>
<dbReference type="PANTHER" id="PTHR35446:SF2">
    <property type="entry name" value="CARBOXYMUCONOLACTONE DECARBOXYLASE-LIKE DOMAIN-CONTAINING PROTEIN"/>
    <property type="match status" value="1"/>
</dbReference>
<keyword evidence="2" id="KW-0560">Oxidoreductase</keyword>
<dbReference type="Pfam" id="PF02627">
    <property type="entry name" value="CMD"/>
    <property type="match status" value="1"/>
</dbReference>
<keyword evidence="4" id="KW-1185">Reference proteome</keyword>
<dbReference type="SUPFAM" id="SSF69118">
    <property type="entry name" value="AhpD-like"/>
    <property type="match status" value="1"/>
</dbReference>
<dbReference type="GO" id="GO:0051920">
    <property type="term" value="F:peroxiredoxin activity"/>
    <property type="evidence" value="ECO:0007669"/>
    <property type="project" value="InterPro"/>
</dbReference>
<evidence type="ECO:0000259" key="1">
    <source>
        <dbReference type="Pfam" id="PF02627"/>
    </source>
</evidence>
<feature type="domain" description="Carboxymuconolactone decarboxylase-like" evidence="1">
    <location>
        <begin position="41"/>
        <end position="116"/>
    </location>
</feature>
<dbReference type="EC" id="1.11.1.15" evidence="2 3"/>
<dbReference type="Proteomes" id="UP001071230">
    <property type="component" value="Unassembled WGS sequence"/>
</dbReference>
<dbReference type="RefSeq" id="WP_240984004.1">
    <property type="nucleotide sequence ID" value="NZ_CDGJ01000015.1"/>
</dbReference>
<sequence>MPTVRAIPDAEATPEVRQMFAQLKEQLGDVPLPMRAMANHPAYLKMVLGKMQTVMGSEVLDQKTKLAVAFAVSVLNNCEMCITQYGNQLHEAGFTDEQIVEIAAVIDLVGSMNHFNNGMLIKPGK</sequence>
<dbReference type="InterPro" id="IPR029032">
    <property type="entry name" value="AhpD-like"/>
</dbReference>
<dbReference type="GO" id="GO:0140825">
    <property type="term" value="F:lactoperoxidase activity"/>
    <property type="evidence" value="ECO:0007669"/>
    <property type="project" value="UniProtKB-EC"/>
</dbReference>
<accession>A0A8S0VW17</accession>
<dbReference type="KEGG" id="aacx:DEACI_0966"/>
<dbReference type="InterPro" id="IPR003779">
    <property type="entry name" value="CMD-like"/>
</dbReference>
<evidence type="ECO:0000313" key="3">
    <source>
        <dbReference type="EMBL" id="CEJ06089.1"/>
    </source>
</evidence>
<dbReference type="NCBIfam" id="TIGR00778">
    <property type="entry name" value="ahpD_dom"/>
    <property type="match status" value="1"/>
</dbReference>
<dbReference type="EC" id="1.11.1.7" evidence="3"/>
<dbReference type="EMBL" id="LR746496">
    <property type="protein sequence ID" value="CAA7600313.1"/>
    <property type="molecule type" value="Genomic_DNA"/>
</dbReference>
<name>A0A8S0VW17_9FIRM</name>
<evidence type="ECO:0000313" key="2">
    <source>
        <dbReference type="EMBL" id="CAA7600313.1"/>
    </source>
</evidence>
<organism evidence="2">
    <name type="scientific">Acididesulfobacillus acetoxydans</name>
    <dbReference type="NCBI Taxonomy" id="1561005"/>
    <lineage>
        <taxon>Bacteria</taxon>
        <taxon>Bacillati</taxon>
        <taxon>Bacillota</taxon>
        <taxon>Clostridia</taxon>
        <taxon>Eubacteriales</taxon>
        <taxon>Peptococcaceae</taxon>
        <taxon>Acididesulfobacillus</taxon>
    </lineage>
</organism>
<gene>
    <name evidence="3" type="ORF">DEACI_0535</name>
    <name evidence="2" type="ORF">DEACI_0966</name>
</gene>
<dbReference type="Gene3D" id="1.20.1290.10">
    <property type="entry name" value="AhpD-like"/>
    <property type="match status" value="1"/>
</dbReference>